<dbReference type="RefSeq" id="WP_226581191.1">
    <property type="nucleotide sequence ID" value="NZ_BLAY01000042.1"/>
</dbReference>
<feature type="region of interest" description="Disordered" evidence="1">
    <location>
        <begin position="117"/>
        <end position="146"/>
    </location>
</feature>
<accession>A0AAV3X8U3</accession>
<reference evidence="2" key="1">
    <citation type="submission" date="2019-10" db="EMBL/GenBank/DDBJ databases">
        <title>Draft genome sequece of Microseira wollei NIES-4236.</title>
        <authorList>
            <person name="Yamaguchi H."/>
            <person name="Suzuki S."/>
            <person name="Kawachi M."/>
        </authorList>
    </citation>
    <scope>NUCLEOTIDE SEQUENCE</scope>
    <source>
        <strain evidence="2">NIES-4236</strain>
    </source>
</reference>
<name>A0AAV3X8U3_9CYAN</name>
<dbReference type="EMBL" id="BLAY01000042">
    <property type="protein sequence ID" value="GET38255.1"/>
    <property type="molecule type" value="Genomic_DNA"/>
</dbReference>
<organism evidence="2 3">
    <name type="scientific">Microseira wollei NIES-4236</name>
    <dbReference type="NCBI Taxonomy" id="2530354"/>
    <lineage>
        <taxon>Bacteria</taxon>
        <taxon>Bacillati</taxon>
        <taxon>Cyanobacteriota</taxon>
        <taxon>Cyanophyceae</taxon>
        <taxon>Oscillatoriophycideae</taxon>
        <taxon>Aerosakkonematales</taxon>
        <taxon>Aerosakkonemataceae</taxon>
        <taxon>Microseira</taxon>
    </lineage>
</organism>
<keyword evidence="3" id="KW-1185">Reference proteome</keyword>
<gene>
    <name evidence="2" type="ORF">MiSe_30100</name>
</gene>
<evidence type="ECO:0000313" key="2">
    <source>
        <dbReference type="EMBL" id="GET38255.1"/>
    </source>
</evidence>
<dbReference type="AlphaFoldDB" id="A0AAV3X8U3"/>
<comment type="caution">
    <text evidence="2">The sequence shown here is derived from an EMBL/GenBank/DDBJ whole genome shotgun (WGS) entry which is preliminary data.</text>
</comment>
<sequence>MGEKSILELAKLGNSNAIAEVMNQLLQPLGSSCTVKAIGDRLYVFVESLQVPDQKAVVTTIRQAMMTWQVESIKSVKIYARQLEDQVAAWTQEFNLEQKSETPLPTVSYSNFNSNGNSHDSVQNELSSQGNNGSAPKIAPKKPKKSSSHIWRNLERTLLVFITFMVTTILWDRWGFFKPLNYPSELSSLLNSWLSLVNQRTATISGGAWVTKEAGNSDILRGLEIALCKASIKPEIKRVRDNKWRESIYKNKTPIGYWHLNIEAMNAKVSSHTGCFQVVRTGIEGKYTIPNVPFGSYFLYAPYETSVAKAYWMVPVEIESTKPLQIDLDNSNMMELYNRE</sequence>
<proteinExistence type="predicted"/>
<feature type="compositionally biased region" description="Polar residues" evidence="1">
    <location>
        <begin position="117"/>
        <end position="133"/>
    </location>
</feature>
<dbReference type="PROSITE" id="PS51257">
    <property type="entry name" value="PROKAR_LIPOPROTEIN"/>
    <property type="match status" value="1"/>
</dbReference>
<evidence type="ECO:0008006" key="4">
    <source>
        <dbReference type="Google" id="ProtNLM"/>
    </source>
</evidence>
<dbReference type="Proteomes" id="UP001050975">
    <property type="component" value="Unassembled WGS sequence"/>
</dbReference>
<evidence type="ECO:0000313" key="3">
    <source>
        <dbReference type="Proteomes" id="UP001050975"/>
    </source>
</evidence>
<protein>
    <recommendedName>
        <fullName evidence="4">Carboxypeptidase regulatory-like domain-containing protein</fullName>
    </recommendedName>
</protein>
<evidence type="ECO:0000256" key="1">
    <source>
        <dbReference type="SAM" id="MobiDB-lite"/>
    </source>
</evidence>